<comment type="caution">
    <text evidence="3">The sequence shown here is derived from an EMBL/GenBank/DDBJ whole genome shotgun (WGS) entry which is preliminary data.</text>
</comment>
<dbReference type="RefSeq" id="WP_100858810.1">
    <property type="nucleotide sequence ID" value="NZ_PGCP01000004.1"/>
</dbReference>
<dbReference type="EMBL" id="PGCP01000004">
    <property type="protein sequence ID" value="PJC94594.1"/>
    <property type="molecule type" value="Genomic_DNA"/>
</dbReference>
<proteinExistence type="predicted"/>
<name>A0A2M8HDG2_9GAMM</name>
<gene>
    <name evidence="3" type="ORF">CUC44_04675</name>
</gene>
<dbReference type="Proteomes" id="UP000232060">
    <property type="component" value="Unassembled WGS sequence"/>
</dbReference>
<keyword evidence="2" id="KW-1133">Transmembrane helix</keyword>
<evidence type="ECO:0000313" key="3">
    <source>
        <dbReference type="EMBL" id="PJC94594.1"/>
    </source>
</evidence>
<keyword evidence="4" id="KW-1185">Reference proteome</keyword>
<evidence type="ECO:0000313" key="4">
    <source>
        <dbReference type="Proteomes" id="UP000232060"/>
    </source>
</evidence>
<evidence type="ECO:0000256" key="1">
    <source>
        <dbReference type="SAM" id="Coils"/>
    </source>
</evidence>
<organism evidence="3 4">
    <name type="scientific">Aeromonas lusitana</name>
    <dbReference type="NCBI Taxonomy" id="931529"/>
    <lineage>
        <taxon>Bacteria</taxon>
        <taxon>Pseudomonadati</taxon>
        <taxon>Pseudomonadota</taxon>
        <taxon>Gammaproteobacteria</taxon>
        <taxon>Aeromonadales</taxon>
        <taxon>Aeromonadaceae</taxon>
        <taxon>Aeromonas</taxon>
    </lineage>
</organism>
<dbReference type="AlphaFoldDB" id="A0A2M8HDG2"/>
<evidence type="ECO:0000256" key="2">
    <source>
        <dbReference type="SAM" id="Phobius"/>
    </source>
</evidence>
<feature type="transmembrane region" description="Helical" evidence="2">
    <location>
        <begin position="21"/>
        <end position="44"/>
    </location>
</feature>
<reference evidence="3 4" key="1">
    <citation type="submission" date="2017-11" db="EMBL/GenBank/DDBJ databases">
        <title>Draft genome sequence of environmental isolate Aeromonas lusitania sp. nov. MDC 2473.</title>
        <authorList>
            <person name="Colston S.M."/>
            <person name="Navarro A."/>
            <person name="Martinez-Murcia A.J."/>
            <person name="Graf J."/>
        </authorList>
    </citation>
    <scope>NUCLEOTIDE SEQUENCE [LARGE SCALE GENOMIC DNA]</scope>
    <source>
        <strain evidence="3 4">MDC 2473</strain>
    </source>
</reference>
<feature type="coiled-coil region" evidence="1">
    <location>
        <begin position="53"/>
        <end position="80"/>
    </location>
</feature>
<dbReference type="InterPro" id="IPR007813">
    <property type="entry name" value="PilN"/>
</dbReference>
<protein>
    <submittedName>
        <fullName evidence="3">MSHA biogenesis protein MshI</fullName>
    </submittedName>
</protein>
<dbReference type="OrthoDB" id="6876592at2"/>
<keyword evidence="1" id="KW-0175">Coiled coil</keyword>
<sequence length="197" mass="22022">MKHHINLYGAEFRPKRQWASLNQMALAWGLCLLLLAAVGLWYGWQQQGVSRELAQLQAMLEVKRGEAQRLDAELARHQADGQLQQQLTNLQEELTAKQGLIQQLGSLSLQKSKGYAGVMADLARLRDPRLSLQRIEISDGHINLSGVAERSQDVPAWVNRFKQTPSLAGKQFGELTLSRDKGGQLAFQLSGIEQEKP</sequence>
<dbReference type="Pfam" id="PF05137">
    <property type="entry name" value="PilN"/>
    <property type="match status" value="1"/>
</dbReference>
<keyword evidence="2" id="KW-0472">Membrane</keyword>
<keyword evidence="2" id="KW-0812">Transmembrane</keyword>
<accession>A0A2M8HDG2</accession>